<proteinExistence type="predicted"/>
<dbReference type="SUPFAM" id="SSF53067">
    <property type="entry name" value="Actin-like ATPase domain"/>
    <property type="match status" value="1"/>
</dbReference>
<dbReference type="PANTHER" id="PTHR14187:SF5">
    <property type="entry name" value="HEAT SHOCK 70 KDA PROTEIN 12A"/>
    <property type="match status" value="1"/>
</dbReference>
<dbReference type="Gene3D" id="3.90.640.10">
    <property type="entry name" value="Actin, Chain A, domain 4"/>
    <property type="match status" value="1"/>
</dbReference>
<evidence type="ECO:0000313" key="1">
    <source>
        <dbReference type="EMBL" id="VDI68764.1"/>
    </source>
</evidence>
<organism evidence="1 2">
    <name type="scientific">Mytilus galloprovincialis</name>
    <name type="common">Mediterranean mussel</name>
    <dbReference type="NCBI Taxonomy" id="29158"/>
    <lineage>
        <taxon>Eukaryota</taxon>
        <taxon>Metazoa</taxon>
        <taxon>Spiralia</taxon>
        <taxon>Lophotrochozoa</taxon>
        <taxon>Mollusca</taxon>
        <taxon>Bivalvia</taxon>
        <taxon>Autobranchia</taxon>
        <taxon>Pteriomorphia</taxon>
        <taxon>Mytilida</taxon>
        <taxon>Mytiloidea</taxon>
        <taxon>Mytilidae</taxon>
        <taxon>Mytilinae</taxon>
        <taxon>Mytilus</taxon>
    </lineage>
</organism>
<dbReference type="PANTHER" id="PTHR14187">
    <property type="entry name" value="ALPHA KINASE/ELONGATION FACTOR 2 KINASE"/>
    <property type="match status" value="1"/>
</dbReference>
<comment type="caution">
    <text evidence="1">The sequence shown here is derived from an EMBL/GenBank/DDBJ whole genome shotgun (WGS) entry which is preliminary data.</text>
</comment>
<dbReference type="Gene3D" id="3.30.420.40">
    <property type="match status" value="2"/>
</dbReference>
<name>A0A8B6GTS2_MYTGA</name>
<evidence type="ECO:0000313" key="2">
    <source>
        <dbReference type="Proteomes" id="UP000596742"/>
    </source>
</evidence>
<accession>A0A8B6GTS2</accession>
<protein>
    <submittedName>
        <fullName evidence="1">Uncharacterized protein</fullName>
    </submittedName>
</protein>
<reference evidence="1" key="1">
    <citation type="submission" date="2018-11" db="EMBL/GenBank/DDBJ databases">
        <authorList>
            <person name="Alioto T."/>
            <person name="Alioto T."/>
        </authorList>
    </citation>
    <scope>NUCLEOTIDE SEQUENCE</scope>
</reference>
<sequence length="378" mass="42958">MAKKYVNSNLYFAVRAKKMLVAALNIGTAFSACAFSFQVDFEKDPMFIVSNTWTCISRALKSINVPTVVLLDKSKKFLSFGYDAEEQYLEIALDEEHHDYYYFCDFKMLLNALQAGISMEHLSLCFKPEAASLLCQYSLTEKPKNKDDVGNVFTQGTKHMVIDLEDETTEITCHQKGKHDSFIELNTPPGGPSVGLCLDEAFNRLLIKIFGAHHFRKFQEENKMEALDLLKYFRHKKIDITNETTRKVSITLPVQLRESFEKDTDEIIKDVIKQMAYEDNICWCANKLRIDANFFRTLFNEPKTHLINHVQSLLTKSHLKDVSTLLMVGGFSKSPIMQSAVKDAFPGMTVFAPPDPGLAVLKGAVIYGHRVLARIQNK</sequence>
<dbReference type="OrthoDB" id="2963168at2759"/>
<dbReference type="InterPro" id="IPR043129">
    <property type="entry name" value="ATPase_NBD"/>
</dbReference>
<dbReference type="Proteomes" id="UP000596742">
    <property type="component" value="Unassembled WGS sequence"/>
</dbReference>
<keyword evidence="2" id="KW-1185">Reference proteome</keyword>
<gene>
    <name evidence="1" type="ORF">MGAL_10B012923</name>
</gene>
<dbReference type="EMBL" id="UYJE01008944">
    <property type="protein sequence ID" value="VDI68764.1"/>
    <property type="molecule type" value="Genomic_DNA"/>
</dbReference>
<dbReference type="PROSITE" id="PS51257">
    <property type="entry name" value="PROKAR_LIPOPROTEIN"/>
    <property type="match status" value="1"/>
</dbReference>
<dbReference type="AlphaFoldDB" id="A0A8B6GTS2"/>